<accession>A0AAV5LKM2</accession>
<reference evidence="2 3" key="1">
    <citation type="journal article" date="2021" name="Commun. Biol.">
        <title>The genome of Shorea leprosula (Dipterocarpaceae) highlights the ecological relevance of drought in aseasonal tropical rainforests.</title>
        <authorList>
            <person name="Ng K.K.S."/>
            <person name="Kobayashi M.J."/>
            <person name="Fawcett J.A."/>
            <person name="Hatakeyama M."/>
            <person name="Paape T."/>
            <person name="Ng C.H."/>
            <person name="Ang C.C."/>
            <person name="Tnah L.H."/>
            <person name="Lee C.T."/>
            <person name="Nishiyama T."/>
            <person name="Sese J."/>
            <person name="O'Brien M.J."/>
            <person name="Copetti D."/>
            <person name="Mohd Noor M.I."/>
            <person name="Ong R.C."/>
            <person name="Putra M."/>
            <person name="Sireger I.Z."/>
            <person name="Indrioko S."/>
            <person name="Kosugi Y."/>
            <person name="Izuno A."/>
            <person name="Isagi Y."/>
            <person name="Lee S.L."/>
            <person name="Shimizu K.K."/>
        </authorList>
    </citation>
    <scope>NUCLEOTIDE SEQUENCE [LARGE SCALE GENOMIC DNA]</scope>
    <source>
        <strain evidence="2">214</strain>
    </source>
</reference>
<comment type="caution">
    <text evidence="2">The sequence shown here is derived from an EMBL/GenBank/DDBJ whole genome shotgun (WGS) entry which is preliminary data.</text>
</comment>
<protein>
    <recommendedName>
        <fullName evidence="4">Condensin complex subunit 2</fullName>
    </recommendedName>
</protein>
<feature type="region of interest" description="Disordered" evidence="1">
    <location>
        <begin position="463"/>
        <end position="482"/>
    </location>
</feature>
<sequence>MDEAVSPRQRATMINRLHSPTTAFFLRSNDDKLERAQARAAARAAAIRPTAPVTNPPSPPSDYCLSKQQIIDLFQNCIKLASENKINQKNTWELKLIDHLSDIIKVDATEADSQTNFQRASCTLEAGVKIYSVRVDAVHAEAYKVLSGINRVGQEDISPLSPLECSFEALSAKKFEVAFLADPLYQQTSAQFDESGVKGLPLNNLGVYQGCRVLFDSFEVPGKCKSCSVQNNSLDMIDISFAEAVEIGLFTECVETQNMVMNMQTKNAISPTLRDIVFHFSKDNERLEQTFHVSENFDILVDAFDKEANLGNNSVEDHETWTSDHDEVSSVVNETFSYGPTFHGLHEENCSHASYEANLQEEFEDIAAVLCQGFLLWNTWAKSRLASAAKRPKNKNMMDVDIDFVKSLDNEMPDIFSPPKNPKSLMLPANRALCSNTLPKTAITAGRISSNYYSSWQQDNDLEEELPSWDDESGVSSQYNDGYIHDDVRDSYEFVT</sequence>
<dbReference type="PANTHER" id="PTHR13108:SF10">
    <property type="entry name" value="CONDENSIN COMPLEX SUBUNIT 2"/>
    <property type="match status" value="1"/>
</dbReference>
<keyword evidence="3" id="KW-1185">Reference proteome</keyword>
<dbReference type="Proteomes" id="UP001054252">
    <property type="component" value="Unassembled WGS sequence"/>
</dbReference>
<dbReference type="GO" id="GO:0003682">
    <property type="term" value="F:chromatin binding"/>
    <property type="evidence" value="ECO:0007669"/>
    <property type="project" value="TreeGrafter"/>
</dbReference>
<dbReference type="AlphaFoldDB" id="A0AAV5LKM2"/>
<evidence type="ECO:0000313" key="3">
    <source>
        <dbReference type="Proteomes" id="UP001054252"/>
    </source>
</evidence>
<evidence type="ECO:0000256" key="1">
    <source>
        <dbReference type="SAM" id="MobiDB-lite"/>
    </source>
</evidence>
<dbReference type="EMBL" id="BPVZ01000125">
    <property type="protein sequence ID" value="GKV37971.1"/>
    <property type="molecule type" value="Genomic_DNA"/>
</dbReference>
<evidence type="ECO:0008006" key="4">
    <source>
        <dbReference type="Google" id="ProtNLM"/>
    </source>
</evidence>
<organism evidence="2 3">
    <name type="scientific">Rubroshorea leprosula</name>
    <dbReference type="NCBI Taxonomy" id="152421"/>
    <lineage>
        <taxon>Eukaryota</taxon>
        <taxon>Viridiplantae</taxon>
        <taxon>Streptophyta</taxon>
        <taxon>Embryophyta</taxon>
        <taxon>Tracheophyta</taxon>
        <taxon>Spermatophyta</taxon>
        <taxon>Magnoliopsida</taxon>
        <taxon>eudicotyledons</taxon>
        <taxon>Gunneridae</taxon>
        <taxon>Pentapetalae</taxon>
        <taxon>rosids</taxon>
        <taxon>malvids</taxon>
        <taxon>Malvales</taxon>
        <taxon>Dipterocarpaceae</taxon>
        <taxon>Rubroshorea</taxon>
    </lineage>
</organism>
<feature type="compositionally biased region" description="Acidic residues" evidence="1">
    <location>
        <begin position="463"/>
        <end position="473"/>
    </location>
</feature>
<evidence type="ECO:0000313" key="2">
    <source>
        <dbReference type="EMBL" id="GKV37971.1"/>
    </source>
</evidence>
<dbReference type="Pfam" id="PF05786">
    <property type="entry name" value="Cnd2"/>
    <property type="match status" value="2"/>
</dbReference>
<proteinExistence type="predicted"/>
<name>A0AAV5LKM2_9ROSI</name>
<dbReference type="PANTHER" id="PTHR13108">
    <property type="entry name" value="CONDENSIN COMPLEX SUBUNIT 2"/>
    <property type="match status" value="1"/>
</dbReference>
<dbReference type="GO" id="GO:0000796">
    <property type="term" value="C:condensin complex"/>
    <property type="evidence" value="ECO:0007669"/>
    <property type="project" value="InterPro"/>
</dbReference>
<gene>
    <name evidence="2" type="ORF">SLEP1_g45930</name>
</gene>
<dbReference type="GO" id="GO:0007076">
    <property type="term" value="P:mitotic chromosome condensation"/>
    <property type="evidence" value="ECO:0007669"/>
    <property type="project" value="InterPro"/>
</dbReference>
<dbReference type="InterPro" id="IPR022816">
    <property type="entry name" value="Condensin_barren_su2"/>
</dbReference>